<comment type="caution">
    <text evidence="14">The sequence shown here is derived from an EMBL/GenBank/DDBJ whole genome shotgun (WGS) entry which is preliminary data.</text>
</comment>
<dbReference type="SMART" id="SM00387">
    <property type="entry name" value="HATPase_c"/>
    <property type="match status" value="1"/>
</dbReference>
<feature type="domain" description="HAMP" evidence="13">
    <location>
        <begin position="218"/>
        <end position="272"/>
    </location>
</feature>
<dbReference type="Proteomes" id="UP001501787">
    <property type="component" value="Unassembled WGS sequence"/>
</dbReference>
<gene>
    <name evidence="14" type="ORF">GCM10009129_11210</name>
</gene>
<keyword evidence="8" id="KW-0418">Kinase</keyword>
<dbReference type="InterPro" id="IPR003661">
    <property type="entry name" value="HisK_dim/P_dom"/>
</dbReference>
<dbReference type="InterPro" id="IPR003594">
    <property type="entry name" value="HATPase_dom"/>
</dbReference>
<keyword evidence="7" id="KW-0547">Nucleotide-binding</keyword>
<keyword evidence="11" id="KW-0472">Membrane</keyword>
<evidence type="ECO:0000256" key="5">
    <source>
        <dbReference type="ARBA" id="ARBA00022553"/>
    </source>
</evidence>
<proteinExistence type="predicted"/>
<dbReference type="Pfam" id="PF00512">
    <property type="entry name" value="HisKA"/>
    <property type="match status" value="1"/>
</dbReference>
<feature type="transmembrane region" description="Helical" evidence="11">
    <location>
        <begin position="198"/>
        <end position="216"/>
    </location>
</feature>
<dbReference type="Pfam" id="PF02518">
    <property type="entry name" value="HATPase_c"/>
    <property type="match status" value="1"/>
</dbReference>
<evidence type="ECO:0000256" key="6">
    <source>
        <dbReference type="ARBA" id="ARBA00022679"/>
    </source>
</evidence>
<dbReference type="SUPFAM" id="SSF55874">
    <property type="entry name" value="ATPase domain of HSP90 chaperone/DNA topoisomerase II/histidine kinase"/>
    <property type="match status" value="1"/>
</dbReference>
<evidence type="ECO:0000256" key="10">
    <source>
        <dbReference type="SAM" id="MobiDB-lite"/>
    </source>
</evidence>
<evidence type="ECO:0000256" key="4">
    <source>
        <dbReference type="ARBA" id="ARBA00022475"/>
    </source>
</evidence>
<dbReference type="EC" id="2.7.13.3" evidence="3"/>
<keyword evidence="6" id="KW-0808">Transferase</keyword>
<dbReference type="InterPro" id="IPR005467">
    <property type="entry name" value="His_kinase_dom"/>
</dbReference>
<dbReference type="PANTHER" id="PTHR44936:SF10">
    <property type="entry name" value="SENSOR PROTEIN RSTB"/>
    <property type="match status" value="1"/>
</dbReference>
<evidence type="ECO:0000313" key="14">
    <source>
        <dbReference type="EMBL" id="GAA0315674.1"/>
    </source>
</evidence>
<dbReference type="RefSeq" id="WP_343777653.1">
    <property type="nucleotide sequence ID" value="NZ_BAAAFR010000001.1"/>
</dbReference>
<dbReference type="SUPFAM" id="SSF47384">
    <property type="entry name" value="Homodimeric domain of signal transducing histidine kinase"/>
    <property type="match status" value="1"/>
</dbReference>
<feature type="compositionally biased region" description="Basic and acidic residues" evidence="10">
    <location>
        <begin position="125"/>
        <end position="136"/>
    </location>
</feature>
<evidence type="ECO:0000256" key="7">
    <source>
        <dbReference type="ARBA" id="ARBA00022741"/>
    </source>
</evidence>
<accession>A0ABP3FHE0</accession>
<reference evidence="15" key="1">
    <citation type="journal article" date="2019" name="Int. J. Syst. Evol. Microbiol.">
        <title>The Global Catalogue of Microorganisms (GCM) 10K type strain sequencing project: providing services to taxonomists for standard genome sequencing and annotation.</title>
        <authorList>
            <consortium name="The Broad Institute Genomics Platform"/>
            <consortium name="The Broad Institute Genome Sequencing Center for Infectious Disease"/>
            <person name="Wu L."/>
            <person name="Ma J."/>
        </authorList>
    </citation>
    <scope>NUCLEOTIDE SEQUENCE [LARGE SCALE GENOMIC DNA]</scope>
    <source>
        <strain evidence="15">JCM 16343</strain>
    </source>
</reference>
<comment type="catalytic activity">
    <reaction evidence="1">
        <text>ATP + protein L-histidine = ADP + protein N-phospho-L-histidine.</text>
        <dbReference type="EC" id="2.7.13.3"/>
    </reaction>
</comment>
<feature type="region of interest" description="Disordered" evidence="10">
    <location>
        <begin position="105"/>
        <end position="136"/>
    </location>
</feature>
<keyword evidence="15" id="KW-1185">Reference proteome</keyword>
<keyword evidence="11" id="KW-0812">Transmembrane</keyword>
<dbReference type="InterPro" id="IPR003660">
    <property type="entry name" value="HAMP_dom"/>
</dbReference>
<dbReference type="InterPro" id="IPR036890">
    <property type="entry name" value="HATPase_C_sf"/>
</dbReference>
<dbReference type="PANTHER" id="PTHR44936">
    <property type="entry name" value="SENSOR PROTEIN CREC"/>
    <property type="match status" value="1"/>
</dbReference>
<dbReference type="SMART" id="SM00388">
    <property type="entry name" value="HisKA"/>
    <property type="match status" value="1"/>
</dbReference>
<dbReference type="Gene3D" id="6.10.340.10">
    <property type="match status" value="1"/>
</dbReference>
<dbReference type="PROSITE" id="PS50885">
    <property type="entry name" value="HAMP"/>
    <property type="match status" value="1"/>
</dbReference>
<evidence type="ECO:0000256" key="9">
    <source>
        <dbReference type="ARBA" id="ARBA00022840"/>
    </source>
</evidence>
<sequence length="505" mass="57520">MMNDAPKSPRFAVPLFWRLFLSLLVTIALTAVLSILVERHLNEQALAAGMDRQIERLMIRRAPLIAALEAGNLDSVAQMYRRERRIMNQIRVYDDEGSIWYPRYREPTEPRERSSDTLPPASEPRAPRGRSENPRERPLSVLDRLLHPTPPHKALANLEARPELAEVPVRLPDGQRVIVQLRPHLLFKDVLALQHTNLAVRVSLIMLFSVLMCFWLSRTMTRRIRQVQHRVHRMIAGDYHTPPSQSPAADDELGRLARDVSELSKRLADSELARKQVLSDISHELRSPLARLEVATELARDCAPEAQRYLARIDKETARMNELIEHIIRIQALQMQKYTLEDSAYETVVIPDLIDEIGQDVCFEFQQKGVQWHWQMPDNTAAWCVKGNPEQLRSAIENIIRNAFMHTPLQGRVIAQLDQPMRGQLRIRISDEGGGVDAADTERIFQPFVRLDSARHRQTGGYGLGLAIAQAIISAHKGEVSAENHYSRTEAGAVQGLMVQIYLPQ</sequence>
<name>A0ABP3FHE0_9GAMM</name>
<dbReference type="PROSITE" id="PS50109">
    <property type="entry name" value="HIS_KIN"/>
    <property type="match status" value="1"/>
</dbReference>
<evidence type="ECO:0000259" key="13">
    <source>
        <dbReference type="PROSITE" id="PS50885"/>
    </source>
</evidence>
<dbReference type="PRINTS" id="PR00344">
    <property type="entry name" value="BCTRLSENSOR"/>
</dbReference>
<dbReference type="Gene3D" id="1.10.287.130">
    <property type="match status" value="1"/>
</dbReference>
<dbReference type="SMART" id="SM00304">
    <property type="entry name" value="HAMP"/>
    <property type="match status" value="1"/>
</dbReference>
<organism evidence="14 15">
    <name type="scientific">Psychrobacter aestuarii</name>
    <dbReference type="NCBI Taxonomy" id="556327"/>
    <lineage>
        <taxon>Bacteria</taxon>
        <taxon>Pseudomonadati</taxon>
        <taxon>Pseudomonadota</taxon>
        <taxon>Gammaproteobacteria</taxon>
        <taxon>Moraxellales</taxon>
        <taxon>Moraxellaceae</taxon>
        <taxon>Psychrobacter</taxon>
    </lineage>
</organism>
<evidence type="ECO:0000256" key="2">
    <source>
        <dbReference type="ARBA" id="ARBA00004651"/>
    </source>
</evidence>
<dbReference type="CDD" id="cd06225">
    <property type="entry name" value="HAMP"/>
    <property type="match status" value="1"/>
</dbReference>
<evidence type="ECO:0000256" key="1">
    <source>
        <dbReference type="ARBA" id="ARBA00000085"/>
    </source>
</evidence>
<dbReference type="EMBL" id="BAAAFR010000001">
    <property type="protein sequence ID" value="GAA0315674.1"/>
    <property type="molecule type" value="Genomic_DNA"/>
</dbReference>
<evidence type="ECO:0000259" key="12">
    <source>
        <dbReference type="PROSITE" id="PS50109"/>
    </source>
</evidence>
<dbReference type="Gene3D" id="3.30.565.10">
    <property type="entry name" value="Histidine kinase-like ATPase, C-terminal domain"/>
    <property type="match status" value="1"/>
</dbReference>
<evidence type="ECO:0000313" key="15">
    <source>
        <dbReference type="Proteomes" id="UP001501787"/>
    </source>
</evidence>
<dbReference type="InterPro" id="IPR004358">
    <property type="entry name" value="Sig_transdc_His_kin-like_C"/>
</dbReference>
<dbReference type="InterPro" id="IPR050980">
    <property type="entry name" value="2C_sensor_his_kinase"/>
</dbReference>
<evidence type="ECO:0000256" key="8">
    <source>
        <dbReference type="ARBA" id="ARBA00022777"/>
    </source>
</evidence>
<keyword evidence="4" id="KW-1003">Cell membrane</keyword>
<evidence type="ECO:0000256" key="11">
    <source>
        <dbReference type="SAM" id="Phobius"/>
    </source>
</evidence>
<dbReference type="CDD" id="cd00082">
    <property type="entry name" value="HisKA"/>
    <property type="match status" value="1"/>
</dbReference>
<keyword evidence="5" id="KW-0597">Phosphoprotein</keyword>
<dbReference type="InterPro" id="IPR036097">
    <property type="entry name" value="HisK_dim/P_sf"/>
</dbReference>
<keyword evidence="11" id="KW-1133">Transmembrane helix</keyword>
<comment type="subcellular location">
    <subcellularLocation>
        <location evidence="2">Cell membrane</location>
        <topology evidence="2">Multi-pass membrane protein</topology>
    </subcellularLocation>
</comment>
<feature type="compositionally biased region" description="Basic and acidic residues" evidence="10">
    <location>
        <begin position="105"/>
        <end position="115"/>
    </location>
</feature>
<feature type="domain" description="Histidine kinase" evidence="12">
    <location>
        <begin position="280"/>
        <end position="505"/>
    </location>
</feature>
<keyword evidence="9" id="KW-0067">ATP-binding</keyword>
<evidence type="ECO:0000256" key="3">
    <source>
        <dbReference type="ARBA" id="ARBA00012438"/>
    </source>
</evidence>
<protein>
    <recommendedName>
        <fullName evidence="3">histidine kinase</fullName>
        <ecNumber evidence="3">2.7.13.3</ecNumber>
    </recommendedName>
</protein>